<evidence type="ECO:0000313" key="1">
    <source>
        <dbReference type="EMBL" id="TQW00838.1"/>
    </source>
</evidence>
<dbReference type="AlphaFoldDB" id="A0A545VGI3"/>
<accession>A0A545VGI3</accession>
<keyword evidence="2" id="KW-1185">Reference proteome</keyword>
<gene>
    <name evidence="1" type="ORF">IF1G_00769</name>
</gene>
<sequence length="68" mass="7393">MLPLRRSSVSAQRLQRCVNGYVSGLRSFQRWAFIPSPSCLWFAAFPSCPTARGPGRQAVGARLPSAGL</sequence>
<comment type="caution">
    <text evidence="1">The sequence shown here is derived from an EMBL/GenBank/DDBJ whole genome shotgun (WGS) entry which is preliminary data.</text>
</comment>
<dbReference type="EMBL" id="SPUK01000001">
    <property type="protein sequence ID" value="TQW00838.1"/>
    <property type="molecule type" value="Genomic_DNA"/>
</dbReference>
<proteinExistence type="predicted"/>
<protein>
    <submittedName>
        <fullName evidence="1">Uncharacterized protein</fullName>
    </submittedName>
</protein>
<evidence type="ECO:0000313" key="2">
    <source>
        <dbReference type="Proteomes" id="UP000315783"/>
    </source>
</evidence>
<organism evidence="1 2">
    <name type="scientific">Cordyceps javanica</name>
    <dbReference type="NCBI Taxonomy" id="43265"/>
    <lineage>
        <taxon>Eukaryota</taxon>
        <taxon>Fungi</taxon>
        <taxon>Dikarya</taxon>
        <taxon>Ascomycota</taxon>
        <taxon>Pezizomycotina</taxon>
        <taxon>Sordariomycetes</taxon>
        <taxon>Hypocreomycetidae</taxon>
        <taxon>Hypocreales</taxon>
        <taxon>Cordycipitaceae</taxon>
        <taxon>Cordyceps</taxon>
    </lineage>
</organism>
<name>A0A545VGI3_9HYPO</name>
<reference evidence="1 2" key="1">
    <citation type="journal article" date="2019" name="Appl. Microbiol. Biotechnol.">
        <title>Genome sequence of Isaria javanica and comparative genome analysis insights into family S53 peptidase evolution in fungal entomopathogens.</title>
        <authorList>
            <person name="Lin R."/>
            <person name="Zhang X."/>
            <person name="Xin B."/>
            <person name="Zou M."/>
            <person name="Gao Y."/>
            <person name="Qin F."/>
            <person name="Hu Q."/>
            <person name="Xie B."/>
            <person name="Cheng X."/>
        </authorList>
    </citation>
    <scope>NUCLEOTIDE SEQUENCE [LARGE SCALE GENOMIC DNA]</scope>
    <source>
        <strain evidence="1 2">IJ1G</strain>
    </source>
</reference>
<dbReference type="Proteomes" id="UP000315783">
    <property type="component" value="Unassembled WGS sequence"/>
</dbReference>